<dbReference type="PROSITE" id="PS51462">
    <property type="entry name" value="NUDIX"/>
    <property type="match status" value="1"/>
</dbReference>
<organism evidence="4 5">
    <name type="scientific">Chlorobium limicola</name>
    <dbReference type="NCBI Taxonomy" id="1092"/>
    <lineage>
        <taxon>Bacteria</taxon>
        <taxon>Pseudomonadati</taxon>
        <taxon>Chlorobiota</taxon>
        <taxon>Chlorobiia</taxon>
        <taxon>Chlorobiales</taxon>
        <taxon>Chlorobiaceae</taxon>
        <taxon>Chlorobium/Pelodictyon group</taxon>
        <taxon>Chlorobium</taxon>
    </lineage>
</organism>
<dbReference type="Gene3D" id="3.90.79.10">
    <property type="entry name" value="Nucleoside Triphosphate Pyrophosphohydrolase"/>
    <property type="match status" value="1"/>
</dbReference>
<keyword evidence="1 2" id="KW-0378">Hydrolase</keyword>
<comment type="caution">
    <text evidence="4">The sequence shown here is derived from an EMBL/GenBank/DDBJ whole genome shotgun (WGS) entry which is preliminary data.</text>
</comment>
<dbReference type="GO" id="GO:0006203">
    <property type="term" value="P:dGTP catabolic process"/>
    <property type="evidence" value="ECO:0007669"/>
    <property type="project" value="TreeGrafter"/>
</dbReference>
<evidence type="ECO:0000313" key="5">
    <source>
        <dbReference type="Proteomes" id="UP000053937"/>
    </source>
</evidence>
<gene>
    <name evidence="4" type="ORF">ASB62_04885</name>
</gene>
<dbReference type="PROSITE" id="PS00893">
    <property type="entry name" value="NUDIX_BOX"/>
    <property type="match status" value="1"/>
</dbReference>
<dbReference type="PANTHER" id="PTHR16099">
    <property type="entry name" value="8-OXO-DGTP DIPHOSPHATES NUDT15"/>
    <property type="match status" value="1"/>
</dbReference>
<comment type="similarity">
    <text evidence="2">Belongs to the Nudix hydrolase family.</text>
</comment>
<evidence type="ECO:0000256" key="2">
    <source>
        <dbReference type="RuleBase" id="RU003476"/>
    </source>
</evidence>
<dbReference type="GO" id="GO:0005829">
    <property type="term" value="C:cytosol"/>
    <property type="evidence" value="ECO:0007669"/>
    <property type="project" value="TreeGrafter"/>
</dbReference>
<dbReference type="GO" id="GO:0035539">
    <property type="term" value="F:8-oxo-7,8-dihydrodeoxyguanosine triphosphate pyrophosphatase activity"/>
    <property type="evidence" value="ECO:0007669"/>
    <property type="project" value="TreeGrafter"/>
</dbReference>
<evidence type="ECO:0000313" key="4">
    <source>
        <dbReference type="EMBL" id="KUL29915.1"/>
    </source>
</evidence>
<dbReference type="PANTHER" id="PTHR16099:SF5">
    <property type="entry name" value="NUCLEOTIDE TRIPHOSPHATE DIPHOSPHATASE NUDT15"/>
    <property type="match status" value="1"/>
</dbReference>
<dbReference type="SUPFAM" id="SSF55811">
    <property type="entry name" value="Nudix"/>
    <property type="match status" value="1"/>
</dbReference>
<dbReference type="AlphaFoldDB" id="A0A101JMZ5"/>
<evidence type="ECO:0000259" key="3">
    <source>
        <dbReference type="PROSITE" id="PS51462"/>
    </source>
</evidence>
<dbReference type="Proteomes" id="UP000053937">
    <property type="component" value="Unassembled WGS sequence"/>
</dbReference>
<dbReference type="InterPro" id="IPR020084">
    <property type="entry name" value="NUDIX_hydrolase_CS"/>
</dbReference>
<name>A0A101JMZ5_CHLLI</name>
<dbReference type="InterPro" id="IPR020476">
    <property type="entry name" value="Nudix_hydrolase"/>
</dbReference>
<dbReference type="InterPro" id="IPR000086">
    <property type="entry name" value="NUDIX_hydrolase_dom"/>
</dbReference>
<dbReference type="PRINTS" id="PR00502">
    <property type="entry name" value="NUDIXFAMILY"/>
</dbReference>
<protein>
    <recommendedName>
        <fullName evidence="3">Nudix hydrolase domain-containing protein</fullName>
    </recommendedName>
</protein>
<reference evidence="4 5" key="1">
    <citation type="submission" date="2015-10" db="EMBL/GenBank/DDBJ databases">
        <title>Draft Genome Sequence of Chlorobium limicola strain Frasassi Growing under Artificial Lighting in the Frasassi Cave System.</title>
        <authorList>
            <person name="Mansor M."/>
            <person name="Macalady J."/>
        </authorList>
    </citation>
    <scope>NUCLEOTIDE SEQUENCE [LARGE SCALE GENOMIC DNA]</scope>
    <source>
        <strain evidence="4 5">Frasassi</strain>
    </source>
</reference>
<keyword evidence="5" id="KW-1185">Reference proteome</keyword>
<evidence type="ECO:0000256" key="1">
    <source>
        <dbReference type="ARBA" id="ARBA00022801"/>
    </source>
</evidence>
<proteinExistence type="inferred from homology"/>
<dbReference type="Pfam" id="PF00293">
    <property type="entry name" value="NUDIX"/>
    <property type="match status" value="1"/>
</dbReference>
<dbReference type="CDD" id="cd04678">
    <property type="entry name" value="NUDIX_MTH2_Nudt15"/>
    <property type="match status" value="1"/>
</dbReference>
<dbReference type="EMBL" id="LMBR01000112">
    <property type="protein sequence ID" value="KUL29915.1"/>
    <property type="molecule type" value="Genomic_DNA"/>
</dbReference>
<feature type="domain" description="Nudix hydrolase" evidence="3">
    <location>
        <begin position="14"/>
        <end position="151"/>
    </location>
</feature>
<dbReference type="InterPro" id="IPR015797">
    <property type="entry name" value="NUDIX_hydrolase-like_dom_sf"/>
</dbReference>
<accession>A0A101JMZ5</accession>
<sequence>MRKLEEFVMNKEPLKLIKVGVQTIVTSNGAILLGKRKNSFQKGSWGLPGGHLELDETILQAAARELKEETGLVSKKLRVFCVTDPTPESNYHMQVGVIVEAFEGTPSIIEPQKCSELCFFDKLSLPHPIFVSSRQIIENYTSKNVYVETKFNA</sequence>